<accession>A0A4D7JQS0</accession>
<dbReference type="Proteomes" id="UP000298616">
    <property type="component" value="Chromosome"/>
</dbReference>
<dbReference type="OrthoDB" id="956723at2"/>
<dbReference type="EMBL" id="CP028923">
    <property type="protein sequence ID" value="QCK15122.1"/>
    <property type="molecule type" value="Genomic_DNA"/>
</dbReference>
<proteinExistence type="predicted"/>
<evidence type="ECO:0000313" key="2">
    <source>
        <dbReference type="Proteomes" id="UP000298616"/>
    </source>
</evidence>
<dbReference type="AlphaFoldDB" id="A0A4D7JQS0"/>
<keyword evidence="2" id="KW-1185">Reference proteome</keyword>
<dbReference type="RefSeq" id="WP_137090707.1">
    <property type="nucleotide sequence ID" value="NZ_CP028923.1"/>
</dbReference>
<dbReference type="Pfam" id="PF20105">
    <property type="entry name" value="DUF6495"/>
    <property type="match status" value="1"/>
</dbReference>
<reference evidence="1 2" key="1">
    <citation type="submission" date="2018-04" db="EMBL/GenBank/DDBJ databases">
        <title>Complete genome uncultured novel isolate.</title>
        <authorList>
            <person name="Merlino G."/>
        </authorList>
    </citation>
    <scope>NUCLEOTIDE SEQUENCE [LARGE SCALE GENOMIC DNA]</scope>
    <source>
        <strain evidence="2">R1DC9</strain>
    </source>
</reference>
<dbReference type="KEGG" id="fpf:DCC35_10375"/>
<organism evidence="1 2">
    <name type="scientific">Mangrovivirga cuniculi</name>
    <dbReference type="NCBI Taxonomy" id="2715131"/>
    <lineage>
        <taxon>Bacteria</taxon>
        <taxon>Pseudomonadati</taxon>
        <taxon>Bacteroidota</taxon>
        <taxon>Cytophagia</taxon>
        <taxon>Cytophagales</taxon>
        <taxon>Mangrovivirgaceae</taxon>
        <taxon>Mangrovivirga</taxon>
    </lineage>
</organism>
<dbReference type="InterPro" id="IPR045470">
    <property type="entry name" value="DUF6495"/>
</dbReference>
<sequence length="156" mass="18463">MKKYRVLTKTELKKLKDEFIEFLSVQTITADDWKKIKEEEPEKADEIIAWFSEVMYEQWMRKIHFAVKFDPQSITAFRFSASNMVLVSLKAESNQINFTEMALSDLSKEDIKKLKVFTSTKNYEKSREEEIFQLIERGCVPDDGSYFKKLLQLLPN</sequence>
<name>A0A4D7JQS0_9BACT</name>
<protein>
    <submittedName>
        <fullName evidence="1">Uncharacterized protein</fullName>
    </submittedName>
</protein>
<gene>
    <name evidence="1" type="ORF">DCC35_10375</name>
</gene>
<evidence type="ECO:0000313" key="1">
    <source>
        <dbReference type="EMBL" id="QCK15122.1"/>
    </source>
</evidence>